<dbReference type="OrthoDB" id="489556at2"/>
<protein>
    <recommendedName>
        <fullName evidence="4">DUF751 family protein</fullName>
    </recommendedName>
</protein>
<accession>F4XLB8</accession>
<feature type="transmembrane region" description="Helical" evidence="1">
    <location>
        <begin position="12"/>
        <end position="34"/>
    </location>
</feature>
<dbReference type="EMBL" id="GL890829">
    <property type="protein sequence ID" value="EGJ34642.1"/>
    <property type="molecule type" value="Genomic_DNA"/>
</dbReference>
<keyword evidence="1" id="KW-1133">Transmembrane helix</keyword>
<feature type="transmembrane region" description="Helical" evidence="1">
    <location>
        <begin position="40"/>
        <end position="62"/>
    </location>
</feature>
<name>F4XLB8_9CYAN</name>
<dbReference type="InterPro" id="IPR008470">
    <property type="entry name" value="Uncharacterised_Ycf33"/>
</dbReference>
<keyword evidence="3" id="KW-1185">Reference proteome</keyword>
<organism evidence="2 3">
    <name type="scientific">Moorena producens 3L</name>
    <dbReference type="NCBI Taxonomy" id="489825"/>
    <lineage>
        <taxon>Bacteria</taxon>
        <taxon>Bacillati</taxon>
        <taxon>Cyanobacteriota</taxon>
        <taxon>Cyanophyceae</taxon>
        <taxon>Coleofasciculales</taxon>
        <taxon>Coleofasciculaceae</taxon>
        <taxon>Moorena</taxon>
    </lineage>
</organism>
<evidence type="ECO:0000256" key="1">
    <source>
        <dbReference type="SAM" id="Phobius"/>
    </source>
</evidence>
<proteinExistence type="predicted"/>
<evidence type="ECO:0000313" key="2">
    <source>
        <dbReference type="EMBL" id="EGJ34642.1"/>
    </source>
</evidence>
<dbReference type="eggNOG" id="ENOG50330BX">
    <property type="taxonomic scope" value="Bacteria"/>
</dbReference>
<dbReference type="AlphaFoldDB" id="F4XLB8"/>
<dbReference type="HOGENOM" id="CLU_189266_0_0_3"/>
<dbReference type="RefSeq" id="WP_008179935.1">
    <property type="nucleotide sequence ID" value="NZ_GL890829.1"/>
</dbReference>
<gene>
    <name evidence="2" type="ORF">LYNGBM3L_14040</name>
</gene>
<reference evidence="3" key="1">
    <citation type="journal article" date="2011" name="Proc. Natl. Acad. Sci. U.S.A.">
        <title>Genomic insights into the physiology and ecology of the marine filamentous cyanobacterium Lyngbya majuscula.</title>
        <authorList>
            <person name="Jones A.C."/>
            <person name="Monroe E.A."/>
            <person name="Podell S."/>
            <person name="Hess W.R."/>
            <person name="Klages S."/>
            <person name="Esquenazi E."/>
            <person name="Niessen S."/>
            <person name="Hoover H."/>
            <person name="Rothmann M."/>
            <person name="Lasken R.S."/>
            <person name="Yates J.R.III."/>
            <person name="Reinhardt R."/>
            <person name="Kube M."/>
            <person name="Burkart M.D."/>
            <person name="Allen E.E."/>
            <person name="Dorrestein P.C."/>
            <person name="Gerwick W.H."/>
            <person name="Gerwick L."/>
        </authorList>
    </citation>
    <scope>NUCLEOTIDE SEQUENCE [LARGE SCALE GENOMIC DNA]</scope>
    <source>
        <strain evidence="3">3L</strain>
    </source>
</reference>
<sequence>MEDFFKNVSRYPRYLISITLGIFYSLFLLVKPLLNRPLTAIALIGIAVGVSLFLVFTLRGMLGFSPV</sequence>
<dbReference type="Pfam" id="PF05421">
    <property type="entry name" value="DUF751"/>
    <property type="match status" value="1"/>
</dbReference>
<keyword evidence="1" id="KW-0812">Transmembrane</keyword>
<evidence type="ECO:0000313" key="3">
    <source>
        <dbReference type="Proteomes" id="UP000003959"/>
    </source>
</evidence>
<dbReference type="Proteomes" id="UP000003959">
    <property type="component" value="Unassembled WGS sequence"/>
</dbReference>
<keyword evidence="1" id="KW-0472">Membrane</keyword>
<evidence type="ECO:0008006" key="4">
    <source>
        <dbReference type="Google" id="ProtNLM"/>
    </source>
</evidence>